<comment type="caution">
    <text evidence="1">The sequence shown here is derived from an EMBL/GenBank/DDBJ whole genome shotgun (WGS) entry which is preliminary data.</text>
</comment>
<dbReference type="AlphaFoldDB" id="A0A6S7HCE0"/>
<proteinExistence type="predicted"/>
<organism evidence="1 2">
    <name type="scientific">Paramuricea clavata</name>
    <name type="common">Red gorgonian</name>
    <name type="synonym">Violescent sea-whip</name>
    <dbReference type="NCBI Taxonomy" id="317549"/>
    <lineage>
        <taxon>Eukaryota</taxon>
        <taxon>Metazoa</taxon>
        <taxon>Cnidaria</taxon>
        <taxon>Anthozoa</taxon>
        <taxon>Octocorallia</taxon>
        <taxon>Malacalcyonacea</taxon>
        <taxon>Plexauridae</taxon>
        <taxon>Paramuricea</taxon>
    </lineage>
</organism>
<name>A0A6S7HCE0_PARCT</name>
<dbReference type="OrthoDB" id="2430719at2759"/>
<dbReference type="InterPro" id="IPR029526">
    <property type="entry name" value="PGBD"/>
</dbReference>
<dbReference type="Pfam" id="PF13843">
    <property type="entry name" value="DDE_Tnp_1_7"/>
    <property type="match status" value="1"/>
</dbReference>
<sequence>MFLANRCCHVIVDRLKFAFDANVKFGRDEELADEEDDDLEEDDDFEEEVTLKEMTRIRIGRVVVKRADPQLRDGLIPLAVLLAIGLVQDLILHATPSSGTCRTNRAGFPKSLRNVKVWAKKLERGSMRWERESNVLAIQWVDNKAVSLLTSIDSANEKAFATRRTKQHRASDPDNPALHRGLLILLLILGRK</sequence>
<accession>A0A6S7HCE0</accession>
<keyword evidence="2" id="KW-1185">Reference proteome</keyword>
<dbReference type="Proteomes" id="UP001152795">
    <property type="component" value="Unassembled WGS sequence"/>
</dbReference>
<protein>
    <submittedName>
        <fullName evidence="1">Uncharacterized protein</fullName>
    </submittedName>
</protein>
<dbReference type="EMBL" id="CACRXK020003923">
    <property type="protein sequence ID" value="CAB4000773.1"/>
    <property type="molecule type" value="Genomic_DNA"/>
</dbReference>
<reference evidence="1" key="1">
    <citation type="submission" date="2020-04" db="EMBL/GenBank/DDBJ databases">
        <authorList>
            <person name="Alioto T."/>
            <person name="Alioto T."/>
            <person name="Gomez Garrido J."/>
        </authorList>
    </citation>
    <scope>NUCLEOTIDE SEQUENCE</scope>
    <source>
        <strain evidence="1">A484AB</strain>
    </source>
</reference>
<evidence type="ECO:0000313" key="2">
    <source>
        <dbReference type="Proteomes" id="UP001152795"/>
    </source>
</evidence>
<evidence type="ECO:0000313" key="1">
    <source>
        <dbReference type="EMBL" id="CAB4000773.1"/>
    </source>
</evidence>
<gene>
    <name evidence="1" type="ORF">PACLA_8A040731</name>
</gene>